<evidence type="ECO:0000256" key="4">
    <source>
        <dbReference type="ARBA" id="ARBA00022692"/>
    </source>
</evidence>
<dbReference type="PANTHER" id="PTHR33884">
    <property type="entry name" value="UPF0410 PROTEIN YMGE"/>
    <property type="match status" value="1"/>
</dbReference>
<reference evidence="8" key="1">
    <citation type="submission" date="2021-04" db="EMBL/GenBank/DDBJ databases">
        <title>Phylogenetic analysis of Acidobacteriaceae.</title>
        <authorList>
            <person name="Qiu L."/>
            <person name="Zhang Q."/>
        </authorList>
    </citation>
    <scope>NUCLEOTIDE SEQUENCE</scope>
    <source>
        <strain evidence="8">DSM 25168</strain>
    </source>
</reference>
<evidence type="ECO:0000256" key="1">
    <source>
        <dbReference type="ARBA" id="ARBA00004651"/>
    </source>
</evidence>
<evidence type="ECO:0000256" key="2">
    <source>
        <dbReference type="ARBA" id="ARBA00011006"/>
    </source>
</evidence>
<proteinExistence type="inferred from homology"/>
<keyword evidence="6 7" id="KW-0472">Membrane</keyword>
<comment type="subcellular location">
    <subcellularLocation>
        <location evidence="1">Cell membrane</location>
        <topology evidence="1">Multi-pass membrane protein</topology>
    </subcellularLocation>
</comment>
<dbReference type="KEGG" id="orp:MOP44_15075"/>
<sequence length="90" mass="9186">MGHGIIAWIIIGVIAGWITGKLMKGSGFGFIMDMVVGLIGALIGGWVSSFFGFGTTGSHGMIGSIVIAVIGAVLLTLIVRLITGNRAANL</sequence>
<gene>
    <name evidence="8" type="ORF">MOP44_15075</name>
</gene>
<dbReference type="RefSeq" id="WP_260790860.1">
    <property type="nucleotide sequence ID" value="NZ_CP093313.1"/>
</dbReference>
<accession>A0A9J7BFW4</accession>
<feature type="transmembrane region" description="Helical" evidence="7">
    <location>
        <begin position="60"/>
        <end position="82"/>
    </location>
</feature>
<keyword evidence="3" id="KW-1003">Cell membrane</keyword>
<feature type="transmembrane region" description="Helical" evidence="7">
    <location>
        <begin position="6"/>
        <end position="23"/>
    </location>
</feature>
<dbReference type="InterPro" id="IPR007341">
    <property type="entry name" value="Transgly_assoc"/>
</dbReference>
<evidence type="ECO:0000256" key="6">
    <source>
        <dbReference type="ARBA" id="ARBA00023136"/>
    </source>
</evidence>
<dbReference type="EMBL" id="CP093313">
    <property type="protein sequence ID" value="UWZ81900.1"/>
    <property type="molecule type" value="Genomic_DNA"/>
</dbReference>
<evidence type="ECO:0000313" key="9">
    <source>
        <dbReference type="Proteomes" id="UP001059380"/>
    </source>
</evidence>
<evidence type="ECO:0000256" key="7">
    <source>
        <dbReference type="SAM" id="Phobius"/>
    </source>
</evidence>
<evidence type="ECO:0000256" key="5">
    <source>
        <dbReference type="ARBA" id="ARBA00022989"/>
    </source>
</evidence>
<keyword evidence="9" id="KW-1185">Reference proteome</keyword>
<name>A0A9J7BFW4_9BACT</name>
<evidence type="ECO:0000313" key="8">
    <source>
        <dbReference type="EMBL" id="UWZ81900.1"/>
    </source>
</evidence>
<dbReference type="Pfam" id="PF04226">
    <property type="entry name" value="Transgly_assoc"/>
    <property type="match status" value="1"/>
</dbReference>
<keyword evidence="5 7" id="KW-1133">Transmembrane helix</keyword>
<dbReference type="Proteomes" id="UP001059380">
    <property type="component" value="Chromosome"/>
</dbReference>
<dbReference type="GO" id="GO:0005886">
    <property type="term" value="C:plasma membrane"/>
    <property type="evidence" value="ECO:0007669"/>
    <property type="project" value="UniProtKB-SubCell"/>
</dbReference>
<evidence type="ECO:0000256" key="3">
    <source>
        <dbReference type="ARBA" id="ARBA00022475"/>
    </source>
</evidence>
<organism evidence="8 9">
    <name type="scientific">Occallatibacter riparius</name>
    <dbReference type="NCBI Taxonomy" id="1002689"/>
    <lineage>
        <taxon>Bacteria</taxon>
        <taxon>Pseudomonadati</taxon>
        <taxon>Acidobacteriota</taxon>
        <taxon>Terriglobia</taxon>
        <taxon>Terriglobales</taxon>
        <taxon>Acidobacteriaceae</taxon>
        <taxon>Occallatibacter</taxon>
    </lineage>
</organism>
<protein>
    <submittedName>
        <fullName evidence="8">GlsB/YeaQ/YmgE family stress response membrane protein</fullName>
    </submittedName>
</protein>
<feature type="transmembrane region" description="Helical" evidence="7">
    <location>
        <begin position="35"/>
        <end position="54"/>
    </location>
</feature>
<keyword evidence="4 7" id="KW-0812">Transmembrane</keyword>
<dbReference type="AlphaFoldDB" id="A0A9J7BFW4"/>
<comment type="similarity">
    <text evidence="2">Belongs to the UPF0410 family.</text>
</comment>
<dbReference type="PANTHER" id="PTHR33884:SF3">
    <property type="entry name" value="UPF0410 PROTEIN YMGE"/>
    <property type="match status" value="1"/>
</dbReference>